<dbReference type="Proteomes" id="UP000009168">
    <property type="component" value="Unassembled WGS sequence"/>
</dbReference>
<dbReference type="KEGG" id="tet:TTHERM_00318550"/>
<name>I7M9A1_TETTS</name>
<sequence length="337" mass="38448">MYNALDENAVLEGVKKFGPAPGARKMMDNEMLHAMESIESGTYVTYWYEKKKIECGRIGSNSKCFCGHLFSCHNDKYFGKKFDVSCKNCPCKVFKFVPTRPEECGMYWLVRRKDFNVHKWRAPCKCNHTHEDHMPNYPLRCTKCGNCDNFRAYFACISCDGAWEDHEVLYETEMERKQLGKKIRDDYKPLSTNSAIQYEVFENKNRSVDPNLVRPRPKPGEQVDRVPFMPMIRFKPAQMVTGPDGKATFQPPSSTFSFNPVYDDIPVGQNNTGQNQIVKPPQSNTTIQKSNMRVQSTGKPAFTAQSKPLTKPGVTNVGSTKPTVSKTNQISKPLYKK</sequence>
<evidence type="ECO:0000256" key="2">
    <source>
        <dbReference type="SAM" id="MobiDB-lite"/>
    </source>
</evidence>
<dbReference type="RefSeq" id="XP_001021437.2">
    <property type="nucleotide sequence ID" value="XM_001021437.3"/>
</dbReference>
<organism evidence="3 4">
    <name type="scientific">Tetrahymena thermophila (strain SB210)</name>
    <dbReference type="NCBI Taxonomy" id="312017"/>
    <lineage>
        <taxon>Eukaryota</taxon>
        <taxon>Sar</taxon>
        <taxon>Alveolata</taxon>
        <taxon>Ciliophora</taxon>
        <taxon>Intramacronucleata</taxon>
        <taxon>Oligohymenophorea</taxon>
        <taxon>Hymenostomatida</taxon>
        <taxon>Tetrahymenina</taxon>
        <taxon>Tetrahymenidae</taxon>
        <taxon>Tetrahymena</taxon>
    </lineage>
</organism>
<dbReference type="InParanoid" id="I7M9A1"/>
<dbReference type="Pfam" id="PF14753">
    <property type="entry name" value="FAM221"/>
    <property type="match status" value="1"/>
</dbReference>
<feature type="compositionally biased region" description="Polar residues" evidence="2">
    <location>
        <begin position="295"/>
        <end position="308"/>
    </location>
</feature>
<protein>
    <submittedName>
        <fullName evidence="3">Uncharacterized protein</fullName>
    </submittedName>
</protein>
<evidence type="ECO:0000313" key="4">
    <source>
        <dbReference type="Proteomes" id="UP000009168"/>
    </source>
</evidence>
<proteinExistence type="inferred from homology"/>
<feature type="region of interest" description="Disordered" evidence="2">
    <location>
        <begin position="295"/>
        <end position="337"/>
    </location>
</feature>
<feature type="compositionally biased region" description="Polar residues" evidence="2">
    <location>
        <begin position="316"/>
        <end position="331"/>
    </location>
</feature>
<dbReference type="OrthoDB" id="196393at2759"/>
<comment type="similarity">
    <text evidence="1">Belongs to the FAM221 family.</text>
</comment>
<dbReference type="PANTHER" id="PTHR31214:SF3">
    <property type="entry name" value="PROTEIN FAM221B"/>
    <property type="match status" value="1"/>
</dbReference>
<keyword evidence="4" id="KW-1185">Reference proteome</keyword>
<accession>I7M9A1</accession>
<gene>
    <name evidence="3" type="ORF">TTHERM_00318550</name>
</gene>
<dbReference type="PANTHER" id="PTHR31214">
    <property type="entry name" value="PROTEIN FAM221A-RELATED"/>
    <property type="match status" value="1"/>
</dbReference>
<evidence type="ECO:0000256" key="1">
    <source>
        <dbReference type="ARBA" id="ARBA00011026"/>
    </source>
</evidence>
<dbReference type="GeneID" id="7838318"/>
<dbReference type="eggNOG" id="ENOG502R7X0">
    <property type="taxonomic scope" value="Eukaryota"/>
</dbReference>
<evidence type="ECO:0000313" key="3">
    <source>
        <dbReference type="EMBL" id="EAS01192.2"/>
    </source>
</evidence>
<dbReference type="InterPro" id="IPR026755">
    <property type="entry name" value="Fam221a/b"/>
</dbReference>
<reference evidence="4" key="1">
    <citation type="journal article" date="2006" name="PLoS Biol.">
        <title>Macronuclear genome sequence of the ciliate Tetrahymena thermophila, a model eukaryote.</title>
        <authorList>
            <person name="Eisen J.A."/>
            <person name="Coyne R.S."/>
            <person name="Wu M."/>
            <person name="Wu D."/>
            <person name="Thiagarajan M."/>
            <person name="Wortman J.R."/>
            <person name="Badger J.H."/>
            <person name="Ren Q."/>
            <person name="Amedeo P."/>
            <person name="Jones K.M."/>
            <person name="Tallon L.J."/>
            <person name="Delcher A.L."/>
            <person name="Salzberg S.L."/>
            <person name="Silva J.C."/>
            <person name="Haas B.J."/>
            <person name="Majoros W.H."/>
            <person name="Farzad M."/>
            <person name="Carlton J.M."/>
            <person name="Smith R.K. Jr."/>
            <person name="Garg J."/>
            <person name="Pearlman R.E."/>
            <person name="Karrer K.M."/>
            <person name="Sun L."/>
            <person name="Manning G."/>
            <person name="Elde N.C."/>
            <person name="Turkewitz A.P."/>
            <person name="Asai D.J."/>
            <person name="Wilkes D.E."/>
            <person name="Wang Y."/>
            <person name="Cai H."/>
            <person name="Collins K."/>
            <person name="Stewart B.A."/>
            <person name="Lee S.R."/>
            <person name="Wilamowska K."/>
            <person name="Weinberg Z."/>
            <person name="Ruzzo W.L."/>
            <person name="Wloga D."/>
            <person name="Gaertig J."/>
            <person name="Frankel J."/>
            <person name="Tsao C.-C."/>
            <person name="Gorovsky M.A."/>
            <person name="Keeling P.J."/>
            <person name="Waller R.F."/>
            <person name="Patron N.J."/>
            <person name="Cherry J.M."/>
            <person name="Stover N.A."/>
            <person name="Krieger C.J."/>
            <person name="del Toro C."/>
            <person name="Ryder H.F."/>
            <person name="Williamson S.C."/>
            <person name="Barbeau R.A."/>
            <person name="Hamilton E.P."/>
            <person name="Orias E."/>
        </authorList>
    </citation>
    <scope>NUCLEOTIDE SEQUENCE [LARGE SCALE GENOMIC DNA]</scope>
    <source>
        <strain evidence="4">SB210</strain>
    </source>
</reference>
<dbReference type="EMBL" id="GG662605">
    <property type="protein sequence ID" value="EAS01192.2"/>
    <property type="molecule type" value="Genomic_DNA"/>
</dbReference>
<dbReference type="AlphaFoldDB" id="I7M9A1"/>